<proteinExistence type="predicted"/>
<evidence type="ECO:0000313" key="4">
    <source>
        <dbReference type="Proteomes" id="UP000326287"/>
    </source>
</evidence>
<dbReference type="KEGG" id="halc:EY643_01160"/>
<name>A0A5P9NH63_9GAMM</name>
<dbReference type="PANTHER" id="PTHR46361:SF3">
    <property type="entry name" value="ELECTRON CARRIER_ PROTEIN DISULFIDE OXIDOREDUCTASE"/>
    <property type="match status" value="1"/>
</dbReference>
<evidence type="ECO:0000313" key="3">
    <source>
        <dbReference type="EMBL" id="QFU74368.1"/>
    </source>
</evidence>
<protein>
    <submittedName>
        <fullName evidence="3">DUF547 domain-containing protein</fullName>
    </submittedName>
</protein>
<keyword evidence="1" id="KW-0732">Signal</keyword>
<reference evidence="3 4" key="1">
    <citation type="submission" date="2019-02" db="EMBL/GenBank/DDBJ databases">
        <authorList>
            <person name="Li S.-H."/>
        </authorList>
    </citation>
    <scope>NUCLEOTIDE SEQUENCE [LARGE SCALE GENOMIC DNA]</scope>
    <source>
        <strain evidence="3 4">IMCC14385</strain>
    </source>
</reference>
<keyword evidence="4" id="KW-1185">Reference proteome</keyword>
<evidence type="ECO:0000259" key="2">
    <source>
        <dbReference type="Pfam" id="PF04784"/>
    </source>
</evidence>
<accession>A0A5P9NH63</accession>
<dbReference type="RefSeq" id="WP_152660480.1">
    <property type="nucleotide sequence ID" value="NZ_CP036422.1"/>
</dbReference>
<sequence>MIRIIPLLLGLLLASSLASAELDSAAWNKLLGSAVVAGHVDYAQWRDNPDFDAVVEQVARADTGAMSRQQRLAFYINAYNILAARGILDGRSPDGILGRYLYFKRDTYAVAGERISLHQLEHEWIRPLKEPRIHFAIVCASQSCPILQSEAYTADRLEEQLESAARGFINDRSRNRFDLRSGRAELSRIFQWFEEDFEESSGSVQAYLAPMVSNAEASSQLSRNGFEISYLEYDWSLNGSL</sequence>
<organism evidence="3 4">
    <name type="scientific">Halioglobus maricola</name>
    <dbReference type="NCBI Taxonomy" id="2601894"/>
    <lineage>
        <taxon>Bacteria</taxon>
        <taxon>Pseudomonadati</taxon>
        <taxon>Pseudomonadota</taxon>
        <taxon>Gammaproteobacteria</taxon>
        <taxon>Cellvibrionales</taxon>
        <taxon>Halieaceae</taxon>
        <taxon>Halioglobus</taxon>
    </lineage>
</organism>
<dbReference type="InterPro" id="IPR006869">
    <property type="entry name" value="DUF547"/>
</dbReference>
<gene>
    <name evidence="3" type="ORF">EY643_01160</name>
</gene>
<feature type="domain" description="DUF547" evidence="2">
    <location>
        <begin position="65"/>
        <end position="169"/>
    </location>
</feature>
<dbReference type="Proteomes" id="UP000326287">
    <property type="component" value="Chromosome"/>
</dbReference>
<evidence type="ECO:0000256" key="1">
    <source>
        <dbReference type="SAM" id="SignalP"/>
    </source>
</evidence>
<feature type="chain" id="PRO_5024906753" evidence="1">
    <location>
        <begin position="21"/>
        <end position="241"/>
    </location>
</feature>
<dbReference type="EMBL" id="CP036422">
    <property type="protein sequence ID" value="QFU74368.1"/>
    <property type="molecule type" value="Genomic_DNA"/>
</dbReference>
<dbReference type="PANTHER" id="PTHR46361">
    <property type="entry name" value="ELECTRON CARRIER/ PROTEIN DISULFIDE OXIDOREDUCTASE"/>
    <property type="match status" value="1"/>
</dbReference>
<feature type="signal peptide" evidence="1">
    <location>
        <begin position="1"/>
        <end position="20"/>
    </location>
</feature>
<dbReference type="AlphaFoldDB" id="A0A5P9NH63"/>
<dbReference type="Pfam" id="PF04784">
    <property type="entry name" value="DUF547"/>
    <property type="match status" value="1"/>
</dbReference>
<dbReference type="OrthoDB" id="526867at2"/>